<dbReference type="Gene3D" id="3.50.50.60">
    <property type="entry name" value="FAD/NAD(P)-binding domain"/>
    <property type="match status" value="1"/>
</dbReference>
<accession>A0A9X2DAS5</accession>
<feature type="domain" description="Amine oxidase" evidence="1">
    <location>
        <begin position="21"/>
        <end position="437"/>
    </location>
</feature>
<evidence type="ECO:0000259" key="1">
    <source>
        <dbReference type="Pfam" id="PF01593"/>
    </source>
</evidence>
<name>A0A9X2DAS5_9ACTN</name>
<dbReference type="Pfam" id="PF01593">
    <property type="entry name" value="Amino_oxidase"/>
    <property type="match status" value="1"/>
</dbReference>
<dbReference type="PANTHER" id="PTHR42841">
    <property type="entry name" value="AMINE OXIDASE"/>
    <property type="match status" value="1"/>
</dbReference>
<protein>
    <submittedName>
        <fullName evidence="2">FAD-dependent oxidoreductase</fullName>
    </submittedName>
</protein>
<evidence type="ECO:0000313" key="2">
    <source>
        <dbReference type="EMBL" id="MCM0622306.1"/>
    </source>
</evidence>
<reference evidence="2" key="1">
    <citation type="submission" date="2022-05" db="EMBL/GenBank/DDBJ databases">
        <authorList>
            <person name="Tuo L."/>
        </authorList>
    </citation>
    <scope>NUCLEOTIDE SEQUENCE</scope>
    <source>
        <strain evidence="2">BSK12Z-4</strain>
    </source>
</reference>
<dbReference type="InterPro" id="IPR036188">
    <property type="entry name" value="FAD/NAD-bd_sf"/>
</dbReference>
<keyword evidence="3" id="KW-1185">Reference proteome</keyword>
<dbReference type="SUPFAM" id="SSF51905">
    <property type="entry name" value="FAD/NAD(P)-binding domain"/>
    <property type="match status" value="1"/>
</dbReference>
<proteinExistence type="predicted"/>
<comment type="caution">
    <text evidence="2">The sequence shown here is derived from an EMBL/GenBank/DDBJ whole genome shotgun (WGS) entry which is preliminary data.</text>
</comment>
<gene>
    <name evidence="2" type="ORF">M8330_18595</name>
</gene>
<dbReference type="RefSeq" id="WP_250828538.1">
    <property type="nucleotide sequence ID" value="NZ_JAMOIL010000032.1"/>
</dbReference>
<dbReference type="InterPro" id="IPR002937">
    <property type="entry name" value="Amino_oxidase"/>
</dbReference>
<dbReference type="GO" id="GO:0016491">
    <property type="term" value="F:oxidoreductase activity"/>
    <property type="evidence" value="ECO:0007669"/>
    <property type="project" value="InterPro"/>
</dbReference>
<dbReference type="EMBL" id="JAMOIL010000032">
    <property type="protein sequence ID" value="MCM0622306.1"/>
    <property type="molecule type" value="Genomic_DNA"/>
</dbReference>
<evidence type="ECO:0000313" key="3">
    <source>
        <dbReference type="Proteomes" id="UP001139485"/>
    </source>
</evidence>
<dbReference type="AlphaFoldDB" id="A0A9X2DAS5"/>
<sequence length="441" mass="45531">MSNPATPLPAETDVVVVGAGLSGLRAALELEAAGRDVVVLEGADAVGGRVRTTQVDAFLLDRGFQLLNPAYPAVRRWVDLEALALQPFGAGVVAATPAGRQRLGHPWHAPGLLPTTARAALTGLVPGRAGALGAPPLGALARWWAPTLPRTLTEAREPLRARLDERPDAALAASLDTAGVTGPWRRVLEQFLAGVLLDPDGETSAHLVRLLVSSFLAGTPGLPRDGMQALPEQLAAGLRRPVALGTPAERVEEQAADGTRTVRTPAGPVRARHVVVAGGPTAAAALVGRPAPPVRGVVTAWWALPEPDVPATRADLLHVDARERPEGPLVNAALVSGAAPSYAPAGSGLVAGSSLDLDAPEADLRRHAGRLLDVDPARLVLVGRDRVPEALPAHRPPLAAARAVDVAPGLWWCGDHRDTPSLQGALVSGHRAASAVLAAEV</sequence>
<dbReference type="Proteomes" id="UP001139485">
    <property type="component" value="Unassembled WGS sequence"/>
</dbReference>
<organism evidence="2 3">
    <name type="scientific">Nocardioides bruguierae</name>
    <dbReference type="NCBI Taxonomy" id="2945102"/>
    <lineage>
        <taxon>Bacteria</taxon>
        <taxon>Bacillati</taxon>
        <taxon>Actinomycetota</taxon>
        <taxon>Actinomycetes</taxon>
        <taxon>Propionibacteriales</taxon>
        <taxon>Nocardioidaceae</taxon>
        <taxon>Nocardioides</taxon>
    </lineage>
</organism>